<reference evidence="2 3" key="1">
    <citation type="submission" date="2020-01" db="EMBL/GenBank/DDBJ databases">
        <authorList>
            <person name="Chen S."/>
        </authorList>
    </citation>
    <scope>NUCLEOTIDE SEQUENCE [LARGE SCALE GENOMIC DNA]</scope>
    <source>
        <strain evidence="2 3">GS-10</strain>
    </source>
</reference>
<dbReference type="PANTHER" id="PTHR47623:SF1">
    <property type="entry name" value="OS09G0287300 PROTEIN"/>
    <property type="match status" value="1"/>
</dbReference>
<evidence type="ECO:0000313" key="2">
    <source>
        <dbReference type="EMBL" id="MYM57331.1"/>
    </source>
</evidence>
<dbReference type="CDD" id="cd07067">
    <property type="entry name" value="HP_PGM_like"/>
    <property type="match status" value="1"/>
</dbReference>
<evidence type="ECO:0000256" key="1">
    <source>
        <dbReference type="PIRSR" id="PIRSR613078-2"/>
    </source>
</evidence>
<proteinExistence type="predicted"/>
<dbReference type="EMBL" id="WWEN01000010">
    <property type="protein sequence ID" value="MYM57331.1"/>
    <property type="molecule type" value="Genomic_DNA"/>
</dbReference>
<dbReference type="Pfam" id="PF00300">
    <property type="entry name" value="His_Phos_1"/>
    <property type="match status" value="1"/>
</dbReference>
<dbReference type="Proteomes" id="UP000479043">
    <property type="component" value="Unassembled WGS sequence"/>
</dbReference>
<dbReference type="InterPro" id="IPR029033">
    <property type="entry name" value="His_PPase_superfam"/>
</dbReference>
<feature type="binding site" evidence="1">
    <location>
        <position position="59"/>
    </location>
    <ligand>
        <name>substrate</name>
    </ligand>
</feature>
<dbReference type="SUPFAM" id="SSF53254">
    <property type="entry name" value="Phosphoglycerate mutase-like"/>
    <property type="match status" value="1"/>
</dbReference>
<gene>
    <name evidence="2" type="ORF">GR167_18585</name>
</gene>
<comment type="caution">
    <text evidence="2">The sequence shown here is derived from an EMBL/GenBank/DDBJ whole genome shotgun (WGS) entry which is preliminary data.</text>
</comment>
<evidence type="ECO:0000313" key="3">
    <source>
        <dbReference type="Proteomes" id="UP000479043"/>
    </source>
</evidence>
<keyword evidence="3" id="KW-1185">Reference proteome</keyword>
<organism evidence="2 3">
    <name type="scientific">Thalassovita mangrovi</name>
    <dbReference type="NCBI Taxonomy" id="2692236"/>
    <lineage>
        <taxon>Bacteria</taxon>
        <taxon>Pseudomonadati</taxon>
        <taxon>Pseudomonadota</taxon>
        <taxon>Alphaproteobacteria</taxon>
        <taxon>Rhodobacterales</taxon>
        <taxon>Roseobacteraceae</taxon>
        <taxon>Thalassovita</taxon>
    </lineage>
</organism>
<dbReference type="InterPro" id="IPR013078">
    <property type="entry name" value="His_Pase_superF_clade-1"/>
</dbReference>
<name>A0A6L8LMP6_9RHOB</name>
<dbReference type="SMART" id="SM00855">
    <property type="entry name" value="PGAM"/>
    <property type="match status" value="1"/>
</dbReference>
<accession>A0A6L8LMP6</accession>
<dbReference type="AlphaFoldDB" id="A0A6L8LMP6"/>
<protein>
    <submittedName>
        <fullName evidence="2">Histidine phosphatase family protein</fullName>
    </submittedName>
</protein>
<sequence>MTLRLILMRHAKSDWDDPSLTDHARPLNKRGRKAAETMGDWLRDNHYLPDLVFSSDAARTVETCERLGLSADTRFLSALYHASPMVMMQVLRQGGAAKTLLMVGHNPGIAEFAATLAANPPADPDFDRYPTCATTVFDLPIAGWQDALFGDGQVRDFIVPRRLG</sequence>
<dbReference type="Gene3D" id="3.40.50.1240">
    <property type="entry name" value="Phosphoglycerate mutase-like"/>
    <property type="match status" value="1"/>
</dbReference>
<dbReference type="PANTHER" id="PTHR47623">
    <property type="entry name" value="OS09G0287300 PROTEIN"/>
    <property type="match status" value="1"/>
</dbReference>
<dbReference type="RefSeq" id="WP_160975234.1">
    <property type="nucleotide sequence ID" value="NZ_WWEN01000010.1"/>
</dbReference>